<feature type="transmembrane region" description="Helical" evidence="1">
    <location>
        <begin position="12"/>
        <end position="32"/>
    </location>
</feature>
<accession>A0A1B6FPG1</accession>
<name>A0A1B6FPG1_9HEMI</name>
<gene>
    <name evidence="2" type="ORF">g.12940</name>
</gene>
<protein>
    <submittedName>
        <fullName evidence="2">Uncharacterized protein</fullName>
    </submittedName>
</protein>
<keyword evidence="1" id="KW-0812">Transmembrane</keyword>
<feature type="non-terminal residue" evidence="2">
    <location>
        <position position="1"/>
    </location>
</feature>
<evidence type="ECO:0000256" key="1">
    <source>
        <dbReference type="SAM" id="Phobius"/>
    </source>
</evidence>
<keyword evidence="1" id="KW-0472">Membrane</keyword>
<evidence type="ECO:0000313" key="2">
    <source>
        <dbReference type="EMBL" id="JAS52097.1"/>
    </source>
</evidence>
<keyword evidence="1" id="KW-1133">Transmembrane helix</keyword>
<proteinExistence type="predicted"/>
<dbReference type="AlphaFoldDB" id="A0A1B6FPG1"/>
<reference evidence="2" key="1">
    <citation type="submission" date="2015-11" db="EMBL/GenBank/DDBJ databases">
        <title>De novo transcriptome assembly of four potential Pierce s Disease insect vectors from Arizona vineyards.</title>
        <authorList>
            <person name="Tassone E.E."/>
        </authorList>
    </citation>
    <scope>NUCLEOTIDE SEQUENCE</scope>
</reference>
<organism evidence="2">
    <name type="scientific">Cuerna arida</name>
    <dbReference type="NCBI Taxonomy" id="1464854"/>
    <lineage>
        <taxon>Eukaryota</taxon>
        <taxon>Metazoa</taxon>
        <taxon>Ecdysozoa</taxon>
        <taxon>Arthropoda</taxon>
        <taxon>Hexapoda</taxon>
        <taxon>Insecta</taxon>
        <taxon>Pterygota</taxon>
        <taxon>Neoptera</taxon>
        <taxon>Paraneoptera</taxon>
        <taxon>Hemiptera</taxon>
        <taxon>Auchenorrhyncha</taxon>
        <taxon>Membracoidea</taxon>
        <taxon>Cicadellidae</taxon>
        <taxon>Cicadellinae</taxon>
        <taxon>Proconiini</taxon>
        <taxon>Cuerna</taxon>
    </lineage>
</organism>
<sequence length="233" mass="26000">ICLLCYRQASRSIMAIAQLCFVIAMVTGSALARNSQGTVGGNCLKLSAMNKNLNDYFCDQPIFINFIQKNELTEMLDNICVTAFPLPDDPNTFTLFLSRTYCDGSNEVITFIGTDMEQGVFRLAKTDVTYTYTLFGYAGCNTDLLFRCKEFGMSDSDDPYLFGFSTDCRPIGLSCLRKIEEIIADNNVPDIDFYVLPNKLPNRCVTARQCVIPSNTNQFYKSVGLPGPISYLV</sequence>
<dbReference type="EMBL" id="GECZ01017672">
    <property type="protein sequence ID" value="JAS52097.1"/>
    <property type="molecule type" value="Transcribed_RNA"/>
</dbReference>